<dbReference type="GeneID" id="92005672"/>
<feature type="region of interest" description="Disordered" evidence="1">
    <location>
        <begin position="108"/>
        <end position="144"/>
    </location>
</feature>
<feature type="compositionally biased region" description="Low complexity" evidence="1">
    <location>
        <begin position="72"/>
        <end position="93"/>
    </location>
</feature>
<dbReference type="CDD" id="cd11392">
    <property type="entry name" value="bHLH_ScPHO4_like"/>
    <property type="match status" value="1"/>
</dbReference>
<feature type="region of interest" description="Disordered" evidence="1">
    <location>
        <begin position="34"/>
        <end position="95"/>
    </location>
</feature>
<accession>A0ABR3CPP4</accession>
<feature type="compositionally biased region" description="Polar residues" evidence="1">
    <location>
        <begin position="409"/>
        <end position="418"/>
    </location>
</feature>
<evidence type="ECO:0000256" key="1">
    <source>
        <dbReference type="SAM" id="MobiDB-lite"/>
    </source>
</evidence>
<dbReference type="Gene3D" id="4.10.280.10">
    <property type="entry name" value="Helix-loop-helix DNA-binding domain"/>
    <property type="match status" value="1"/>
</dbReference>
<gene>
    <name evidence="3" type="ORF">SLS55_001587</name>
</gene>
<feature type="region of interest" description="Disordered" evidence="1">
    <location>
        <begin position="394"/>
        <end position="434"/>
    </location>
</feature>
<dbReference type="PROSITE" id="PS50888">
    <property type="entry name" value="BHLH"/>
    <property type="match status" value="1"/>
</dbReference>
<feature type="compositionally biased region" description="Basic and acidic residues" evidence="1">
    <location>
        <begin position="419"/>
        <end position="428"/>
    </location>
</feature>
<dbReference type="EMBL" id="JAJVCZ030000002">
    <property type="protein sequence ID" value="KAL0262617.1"/>
    <property type="molecule type" value="Genomic_DNA"/>
</dbReference>
<dbReference type="RefSeq" id="XP_066635646.1">
    <property type="nucleotide sequence ID" value="XM_066773079.1"/>
</dbReference>
<dbReference type="SUPFAM" id="SSF47459">
    <property type="entry name" value="HLH, helix-loop-helix DNA-binding domain"/>
    <property type="match status" value="1"/>
</dbReference>
<dbReference type="Pfam" id="PF00010">
    <property type="entry name" value="HLH"/>
    <property type="match status" value="1"/>
</dbReference>
<feature type="region of interest" description="Disordered" evidence="1">
    <location>
        <begin position="452"/>
        <end position="508"/>
    </location>
</feature>
<evidence type="ECO:0000313" key="3">
    <source>
        <dbReference type="EMBL" id="KAL0262617.1"/>
    </source>
</evidence>
<keyword evidence="4" id="KW-1185">Reference proteome</keyword>
<dbReference type="SMART" id="SM00353">
    <property type="entry name" value="HLH"/>
    <property type="match status" value="1"/>
</dbReference>
<feature type="compositionally biased region" description="Basic and acidic residues" evidence="1">
    <location>
        <begin position="452"/>
        <end position="479"/>
    </location>
</feature>
<proteinExistence type="predicted"/>
<reference evidence="3 4" key="1">
    <citation type="submission" date="2024-02" db="EMBL/GenBank/DDBJ databases">
        <title>De novo assembly and annotation of 12 fungi associated with fruit tree decline syndrome in Ontario, Canada.</title>
        <authorList>
            <person name="Sulman M."/>
            <person name="Ellouze W."/>
            <person name="Ilyukhin E."/>
        </authorList>
    </citation>
    <scope>NUCLEOTIDE SEQUENCE [LARGE SCALE GENOMIC DNA]</scope>
    <source>
        <strain evidence="3 4">FDS-637</strain>
    </source>
</reference>
<protein>
    <recommendedName>
        <fullName evidence="2">BHLH domain-containing protein</fullName>
    </recommendedName>
</protein>
<sequence>MSQSAPQHQWSQPLDNMAMQQDFDNLLDFGDIDLDIPFYDSGETQPSDHQLSALADSLDSQHLPPSGAIQPQNQDDGSSAQQQQSLQSPSTMQDTSGLFDFSFESAYDHTHQQSQQQQNFSAPHDHSMQPRAFVPPTPNSVEMHGDATRYMHHLDPQTRAILEQRYQLRKEDLAMVEGQQMCPATPASLMRLQPSPKNNSQSNSQSGTPSFIPQGSTQLINDDFALPEPAASTVATSRPSVSRVDTAIHDDQSTPRMPARKTPKLGPLSTPSGSVLPSAAVSPSIGGMASPSSTTGTKKSELKSAGRGGKKRGSVGSALDADSFLATTSDDTHALLLASKSNYQHILEGTHVPGVTYPEALSTNLTSKRTSHKIAEQGRRNRINIALQELQSLIPSPTINPKDPGASATIGNSASPEESAQRKEERQSNSKASTVENAIEYIRLLQRKDEERDRKMMDQRKEIEELRKRLKSGKTESEKTGTIQSGTEAVQETKGLEDEALKPTTDDTMEVEGGLQAVKGKAAEQEAVK</sequence>
<dbReference type="Proteomes" id="UP001430584">
    <property type="component" value="Unassembled WGS sequence"/>
</dbReference>
<comment type="caution">
    <text evidence="3">The sequence shown here is derived from an EMBL/GenBank/DDBJ whole genome shotgun (WGS) entry which is preliminary data.</text>
</comment>
<feature type="compositionally biased region" description="Polar residues" evidence="1">
    <location>
        <begin position="480"/>
        <end position="490"/>
    </location>
</feature>
<name>A0ABR3CPP4_9PEZI</name>
<dbReference type="InterPro" id="IPR036638">
    <property type="entry name" value="HLH_DNA-bd_sf"/>
</dbReference>
<evidence type="ECO:0000259" key="2">
    <source>
        <dbReference type="PROSITE" id="PS50888"/>
    </source>
</evidence>
<organism evidence="3 4">
    <name type="scientific">Diplodia seriata</name>
    <dbReference type="NCBI Taxonomy" id="420778"/>
    <lineage>
        <taxon>Eukaryota</taxon>
        <taxon>Fungi</taxon>
        <taxon>Dikarya</taxon>
        <taxon>Ascomycota</taxon>
        <taxon>Pezizomycotina</taxon>
        <taxon>Dothideomycetes</taxon>
        <taxon>Dothideomycetes incertae sedis</taxon>
        <taxon>Botryosphaeriales</taxon>
        <taxon>Botryosphaeriaceae</taxon>
        <taxon>Diplodia</taxon>
    </lineage>
</organism>
<feature type="compositionally biased region" description="Basic and acidic residues" evidence="1">
    <location>
        <begin position="494"/>
        <end position="505"/>
    </location>
</feature>
<feature type="compositionally biased region" description="Low complexity" evidence="1">
    <location>
        <begin position="193"/>
        <end position="210"/>
    </location>
</feature>
<evidence type="ECO:0000313" key="4">
    <source>
        <dbReference type="Proteomes" id="UP001430584"/>
    </source>
</evidence>
<feature type="region of interest" description="Disordered" evidence="1">
    <location>
        <begin position="230"/>
        <end position="316"/>
    </location>
</feature>
<feature type="region of interest" description="Disordered" evidence="1">
    <location>
        <begin position="189"/>
        <end position="217"/>
    </location>
</feature>
<dbReference type="InterPro" id="IPR011598">
    <property type="entry name" value="bHLH_dom"/>
</dbReference>
<feature type="domain" description="BHLH" evidence="2">
    <location>
        <begin position="367"/>
        <end position="445"/>
    </location>
</feature>